<proteinExistence type="predicted"/>
<organism evidence="1">
    <name type="scientific">Timema poppense</name>
    <name type="common">Walking stick</name>
    <dbReference type="NCBI Taxonomy" id="170557"/>
    <lineage>
        <taxon>Eukaryota</taxon>
        <taxon>Metazoa</taxon>
        <taxon>Ecdysozoa</taxon>
        <taxon>Arthropoda</taxon>
        <taxon>Hexapoda</taxon>
        <taxon>Insecta</taxon>
        <taxon>Pterygota</taxon>
        <taxon>Neoptera</taxon>
        <taxon>Polyneoptera</taxon>
        <taxon>Phasmatodea</taxon>
        <taxon>Timematodea</taxon>
        <taxon>Timematoidea</taxon>
        <taxon>Timematidae</taxon>
        <taxon>Timema</taxon>
    </lineage>
</organism>
<protein>
    <submittedName>
        <fullName evidence="1">Uncharacterized protein</fullName>
    </submittedName>
</protein>
<dbReference type="AlphaFoldDB" id="A0A7R9H0G8"/>
<sequence length="92" mass="10424">MYDQWCEHLKNLCEFVLKTCLEMCTSMNCAIGWARQNTALDYLKLSNQLMEAVCLSVCQSEPSLAWVTSLAQARGMVPPFFIFHDALQTTAI</sequence>
<accession>A0A7R9H0G8</accession>
<evidence type="ECO:0000313" key="1">
    <source>
        <dbReference type="EMBL" id="CAD7403540.1"/>
    </source>
</evidence>
<gene>
    <name evidence="1" type="ORF">TPSB3V08_LOCUS4100</name>
</gene>
<reference evidence="1" key="1">
    <citation type="submission" date="2020-11" db="EMBL/GenBank/DDBJ databases">
        <authorList>
            <person name="Tran Van P."/>
        </authorList>
    </citation>
    <scope>NUCLEOTIDE SEQUENCE</scope>
</reference>
<name>A0A7R9H0G8_TIMPO</name>
<dbReference type="EMBL" id="OD001905">
    <property type="protein sequence ID" value="CAD7403540.1"/>
    <property type="molecule type" value="Genomic_DNA"/>
</dbReference>